<dbReference type="HOGENOM" id="CLU_1678190_0_0_1"/>
<reference evidence="2" key="2">
    <citation type="submission" date="2015-01" db="EMBL/GenBank/DDBJ databases">
        <title>Evolutionary Origins and Diversification of the Mycorrhizal Mutualists.</title>
        <authorList>
            <consortium name="DOE Joint Genome Institute"/>
            <consortium name="Mycorrhizal Genomics Consortium"/>
            <person name="Kohler A."/>
            <person name="Kuo A."/>
            <person name="Nagy L.G."/>
            <person name="Floudas D."/>
            <person name="Copeland A."/>
            <person name="Barry K.W."/>
            <person name="Cichocki N."/>
            <person name="Veneault-Fourrey C."/>
            <person name="LaButti K."/>
            <person name="Lindquist E.A."/>
            <person name="Lipzen A."/>
            <person name="Lundell T."/>
            <person name="Morin E."/>
            <person name="Murat C."/>
            <person name="Riley R."/>
            <person name="Ohm R."/>
            <person name="Sun H."/>
            <person name="Tunlid A."/>
            <person name="Henrissat B."/>
            <person name="Grigoriev I.V."/>
            <person name="Hibbett D.S."/>
            <person name="Martin F."/>
        </authorList>
    </citation>
    <scope>NUCLEOTIDE SEQUENCE [LARGE SCALE GENOMIC DNA]</scope>
    <source>
        <strain evidence="2">LaAM-08-1</strain>
    </source>
</reference>
<sequence>MHIHPPSPPSASLVSAQSPYRVLAHGYMGMTHANGRAFTESSIPVQLPAFLCLRPRSFKNKVEDEEVVTLIGVWQMACTTGERGRQTAVGGTNHQSNIAQWQGLVERHDCDPIPLGGVGANGDQISPLAMLLDQERPITSHVCAKAASLRMQDSWNG</sequence>
<organism evidence="1 2">
    <name type="scientific">Laccaria amethystina LaAM-08-1</name>
    <dbReference type="NCBI Taxonomy" id="1095629"/>
    <lineage>
        <taxon>Eukaryota</taxon>
        <taxon>Fungi</taxon>
        <taxon>Dikarya</taxon>
        <taxon>Basidiomycota</taxon>
        <taxon>Agaricomycotina</taxon>
        <taxon>Agaricomycetes</taxon>
        <taxon>Agaricomycetidae</taxon>
        <taxon>Agaricales</taxon>
        <taxon>Agaricineae</taxon>
        <taxon>Hydnangiaceae</taxon>
        <taxon>Laccaria</taxon>
    </lineage>
</organism>
<protein>
    <submittedName>
        <fullName evidence="1">Uncharacterized protein</fullName>
    </submittedName>
</protein>
<evidence type="ECO:0000313" key="1">
    <source>
        <dbReference type="EMBL" id="KIJ95711.1"/>
    </source>
</evidence>
<dbReference type="AlphaFoldDB" id="A0A0C9XDA4"/>
<dbReference type="EMBL" id="KN838745">
    <property type="protein sequence ID" value="KIJ95711.1"/>
    <property type="molecule type" value="Genomic_DNA"/>
</dbReference>
<name>A0A0C9XDA4_9AGAR</name>
<keyword evidence="2" id="KW-1185">Reference proteome</keyword>
<proteinExistence type="predicted"/>
<dbReference type="Proteomes" id="UP000054477">
    <property type="component" value="Unassembled WGS sequence"/>
</dbReference>
<evidence type="ECO:0000313" key="2">
    <source>
        <dbReference type="Proteomes" id="UP000054477"/>
    </source>
</evidence>
<reference evidence="1 2" key="1">
    <citation type="submission" date="2014-04" db="EMBL/GenBank/DDBJ databases">
        <authorList>
            <consortium name="DOE Joint Genome Institute"/>
            <person name="Kuo A."/>
            <person name="Kohler A."/>
            <person name="Nagy L.G."/>
            <person name="Floudas D."/>
            <person name="Copeland A."/>
            <person name="Barry K.W."/>
            <person name="Cichocki N."/>
            <person name="Veneault-Fourrey C."/>
            <person name="LaButti K."/>
            <person name="Lindquist E.A."/>
            <person name="Lipzen A."/>
            <person name="Lundell T."/>
            <person name="Morin E."/>
            <person name="Murat C."/>
            <person name="Sun H."/>
            <person name="Tunlid A."/>
            <person name="Henrissat B."/>
            <person name="Grigoriev I.V."/>
            <person name="Hibbett D.S."/>
            <person name="Martin F."/>
            <person name="Nordberg H.P."/>
            <person name="Cantor M.N."/>
            <person name="Hua S.X."/>
        </authorList>
    </citation>
    <scope>NUCLEOTIDE SEQUENCE [LARGE SCALE GENOMIC DNA]</scope>
    <source>
        <strain evidence="1 2">LaAM-08-1</strain>
    </source>
</reference>
<gene>
    <name evidence="1" type="ORF">K443DRAFT_319797</name>
</gene>
<accession>A0A0C9XDA4</accession>